<dbReference type="EMBL" id="JAACJJ010000028">
    <property type="protein sequence ID" value="KAF5322282.1"/>
    <property type="molecule type" value="Genomic_DNA"/>
</dbReference>
<dbReference type="Pfam" id="PF01833">
    <property type="entry name" value="TIG"/>
    <property type="match status" value="1"/>
</dbReference>
<keyword evidence="3" id="KW-0509">mRNA transport</keyword>
<dbReference type="SUPFAM" id="SSF50729">
    <property type="entry name" value="PH domain-like"/>
    <property type="match status" value="1"/>
</dbReference>
<feature type="region of interest" description="Disordered" evidence="9">
    <location>
        <begin position="1253"/>
        <end position="1364"/>
    </location>
</feature>
<dbReference type="Pfam" id="PF25603">
    <property type="entry name" value="SPT23_MGA2_DBD"/>
    <property type="match status" value="1"/>
</dbReference>
<protein>
    <recommendedName>
        <fullName evidence="10">RanBD1 domain-containing protein</fullName>
    </recommendedName>
</protein>
<feature type="compositionally biased region" description="Polar residues" evidence="9">
    <location>
        <begin position="470"/>
        <end position="489"/>
    </location>
</feature>
<dbReference type="SMART" id="SM00160">
    <property type="entry name" value="RanBD"/>
    <property type="match status" value="1"/>
</dbReference>
<feature type="compositionally biased region" description="Pro residues" evidence="9">
    <location>
        <begin position="928"/>
        <end position="937"/>
    </location>
</feature>
<keyword evidence="8" id="KW-0040">ANK repeat</keyword>
<feature type="compositionally biased region" description="Acidic residues" evidence="9">
    <location>
        <begin position="1098"/>
        <end position="1108"/>
    </location>
</feature>
<keyword evidence="4" id="KW-0653">Protein transport</keyword>
<evidence type="ECO:0000313" key="11">
    <source>
        <dbReference type="EMBL" id="KAF5322282.1"/>
    </source>
</evidence>
<evidence type="ECO:0000256" key="1">
    <source>
        <dbReference type="ARBA" id="ARBA00004567"/>
    </source>
</evidence>
<dbReference type="SUPFAM" id="SSF81296">
    <property type="entry name" value="E set domains"/>
    <property type="match status" value="1"/>
</dbReference>
<dbReference type="SMART" id="SM00429">
    <property type="entry name" value="IPT"/>
    <property type="match status" value="1"/>
</dbReference>
<dbReference type="InterPro" id="IPR000156">
    <property type="entry name" value="Ran_bind_dom"/>
</dbReference>
<feature type="compositionally biased region" description="Low complexity" evidence="9">
    <location>
        <begin position="1398"/>
        <end position="1423"/>
    </location>
</feature>
<feature type="compositionally biased region" description="Low complexity" evidence="9">
    <location>
        <begin position="1562"/>
        <end position="1588"/>
    </location>
</feature>
<dbReference type="Pfam" id="PF00638">
    <property type="entry name" value="Ran_BP1"/>
    <property type="match status" value="1"/>
</dbReference>
<feature type="compositionally biased region" description="Basic and acidic residues" evidence="9">
    <location>
        <begin position="1209"/>
        <end position="1223"/>
    </location>
</feature>
<feature type="region of interest" description="Disordered" evidence="9">
    <location>
        <begin position="863"/>
        <end position="893"/>
    </location>
</feature>
<feature type="compositionally biased region" description="Low complexity" evidence="9">
    <location>
        <begin position="81"/>
        <end position="105"/>
    </location>
</feature>
<dbReference type="SMART" id="SM00248">
    <property type="entry name" value="ANK"/>
    <property type="match status" value="2"/>
</dbReference>
<feature type="compositionally biased region" description="Polar residues" evidence="9">
    <location>
        <begin position="496"/>
        <end position="511"/>
    </location>
</feature>
<keyword evidence="12" id="KW-1185">Reference proteome</keyword>
<dbReference type="Gene3D" id="1.25.40.20">
    <property type="entry name" value="Ankyrin repeat-containing domain"/>
    <property type="match status" value="1"/>
</dbReference>
<dbReference type="InterPro" id="IPR057962">
    <property type="entry name" value="SPT23_MGA2_DBD"/>
</dbReference>
<dbReference type="PROSITE" id="PS50088">
    <property type="entry name" value="ANK_REPEAT"/>
    <property type="match status" value="2"/>
</dbReference>
<feature type="region of interest" description="Disordered" evidence="9">
    <location>
        <begin position="278"/>
        <end position="306"/>
    </location>
</feature>
<feature type="compositionally biased region" description="Polar residues" evidence="9">
    <location>
        <begin position="399"/>
        <end position="408"/>
    </location>
</feature>
<organism evidence="11 12">
    <name type="scientific">Psilocybe cf. subviscida</name>
    <dbReference type="NCBI Taxonomy" id="2480587"/>
    <lineage>
        <taxon>Eukaryota</taxon>
        <taxon>Fungi</taxon>
        <taxon>Dikarya</taxon>
        <taxon>Basidiomycota</taxon>
        <taxon>Agaricomycotina</taxon>
        <taxon>Agaricomycetes</taxon>
        <taxon>Agaricomycetidae</taxon>
        <taxon>Agaricales</taxon>
        <taxon>Agaricineae</taxon>
        <taxon>Strophariaceae</taxon>
        <taxon>Psilocybe</taxon>
    </lineage>
</organism>
<feature type="compositionally biased region" description="Low complexity" evidence="9">
    <location>
        <begin position="1598"/>
        <end position="1667"/>
    </location>
</feature>
<name>A0A8H5BHK7_9AGAR</name>
<evidence type="ECO:0000259" key="10">
    <source>
        <dbReference type="PROSITE" id="PS50196"/>
    </source>
</evidence>
<feature type="repeat" description="ANK" evidence="8">
    <location>
        <begin position="815"/>
        <end position="847"/>
    </location>
</feature>
<dbReference type="Gene3D" id="2.60.40.10">
    <property type="entry name" value="Immunoglobulins"/>
    <property type="match status" value="1"/>
</dbReference>
<evidence type="ECO:0000313" key="12">
    <source>
        <dbReference type="Proteomes" id="UP000567179"/>
    </source>
</evidence>
<feature type="region of interest" description="Disordered" evidence="9">
    <location>
        <begin position="128"/>
        <end position="150"/>
    </location>
</feature>
<keyword evidence="2" id="KW-0813">Transport</keyword>
<evidence type="ECO:0000256" key="5">
    <source>
        <dbReference type="ARBA" id="ARBA00023010"/>
    </source>
</evidence>
<dbReference type="GO" id="GO:0015031">
    <property type="term" value="P:protein transport"/>
    <property type="evidence" value="ECO:0007669"/>
    <property type="project" value="UniProtKB-KW"/>
</dbReference>
<dbReference type="InterPro" id="IPR002110">
    <property type="entry name" value="Ankyrin_rpt"/>
</dbReference>
<dbReference type="Pfam" id="PF08911">
    <property type="entry name" value="NUP50"/>
    <property type="match status" value="1"/>
</dbReference>
<dbReference type="GO" id="GO:0051028">
    <property type="term" value="P:mRNA transport"/>
    <property type="evidence" value="ECO:0007669"/>
    <property type="project" value="UniProtKB-KW"/>
</dbReference>
<feature type="compositionally biased region" description="Polar residues" evidence="9">
    <location>
        <begin position="1433"/>
        <end position="1451"/>
    </location>
</feature>
<dbReference type="InterPro" id="IPR014756">
    <property type="entry name" value="Ig_E-set"/>
</dbReference>
<feature type="compositionally biased region" description="Low complexity" evidence="9">
    <location>
        <begin position="453"/>
        <end position="467"/>
    </location>
</feature>
<feature type="region of interest" description="Disordered" evidence="9">
    <location>
        <begin position="216"/>
        <end position="236"/>
    </location>
</feature>
<dbReference type="PANTHER" id="PTHR38697">
    <property type="entry name" value="NUCLEAR PORE COMPLEX PROTEIN SIMILAR TO S. CEREVISIAE NUP2 (EUROFUNG)"/>
    <property type="match status" value="1"/>
</dbReference>
<feature type="region of interest" description="Disordered" evidence="9">
    <location>
        <begin position="1097"/>
        <end position="1135"/>
    </location>
</feature>
<keyword evidence="6" id="KW-0906">Nuclear pore complex</keyword>
<feature type="repeat" description="ANK" evidence="8">
    <location>
        <begin position="782"/>
        <end position="814"/>
    </location>
</feature>
<evidence type="ECO:0000256" key="7">
    <source>
        <dbReference type="ARBA" id="ARBA00023242"/>
    </source>
</evidence>
<feature type="region of interest" description="Disordered" evidence="9">
    <location>
        <begin position="1"/>
        <end position="21"/>
    </location>
</feature>
<dbReference type="PROSITE" id="PS50196">
    <property type="entry name" value="RANBD1"/>
    <property type="match status" value="1"/>
</dbReference>
<feature type="compositionally biased region" description="Polar residues" evidence="9">
    <location>
        <begin position="1274"/>
        <end position="1283"/>
    </location>
</feature>
<evidence type="ECO:0000256" key="9">
    <source>
        <dbReference type="SAM" id="MobiDB-lite"/>
    </source>
</evidence>
<dbReference type="InterPro" id="IPR013783">
    <property type="entry name" value="Ig-like_fold"/>
</dbReference>
<dbReference type="InterPro" id="IPR036770">
    <property type="entry name" value="Ankyrin_rpt-contain_sf"/>
</dbReference>
<feature type="region of interest" description="Disordered" evidence="9">
    <location>
        <begin position="1515"/>
        <end position="1667"/>
    </location>
</feature>
<dbReference type="CDD" id="cd00102">
    <property type="entry name" value="IPT"/>
    <property type="match status" value="1"/>
</dbReference>
<dbReference type="InterPro" id="IPR053074">
    <property type="entry name" value="NPC_Nucleoporin"/>
</dbReference>
<dbReference type="CDD" id="cd13170">
    <property type="entry name" value="RanBD_NUP50"/>
    <property type="match status" value="1"/>
</dbReference>
<keyword evidence="5" id="KW-0811">Translocation</keyword>
<comment type="subcellular location">
    <subcellularLocation>
        <location evidence="1">Nucleus</location>
        <location evidence="1">Nuclear pore complex</location>
    </subcellularLocation>
</comment>
<feature type="compositionally biased region" description="Low complexity" evidence="9">
    <location>
        <begin position="1259"/>
        <end position="1272"/>
    </location>
</feature>
<reference evidence="11 12" key="1">
    <citation type="journal article" date="2020" name="ISME J.">
        <title>Uncovering the hidden diversity of litter-decomposition mechanisms in mushroom-forming fungi.</title>
        <authorList>
            <person name="Floudas D."/>
            <person name="Bentzer J."/>
            <person name="Ahren D."/>
            <person name="Johansson T."/>
            <person name="Persson P."/>
            <person name="Tunlid A."/>
        </authorList>
    </citation>
    <scope>NUCLEOTIDE SEQUENCE [LARGE SCALE GENOMIC DNA]</scope>
    <source>
        <strain evidence="11 12">CBS 101986</strain>
    </source>
</reference>
<dbReference type="OrthoDB" id="71307at2759"/>
<dbReference type="Pfam" id="PF12796">
    <property type="entry name" value="Ank_2"/>
    <property type="match status" value="1"/>
</dbReference>
<dbReference type="Gene3D" id="2.30.29.30">
    <property type="entry name" value="Pleckstrin-homology domain (PH domain)/Phosphotyrosine-binding domain (PTB)"/>
    <property type="match status" value="1"/>
</dbReference>
<evidence type="ECO:0000256" key="3">
    <source>
        <dbReference type="ARBA" id="ARBA00022816"/>
    </source>
</evidence>
<comment type="caution">
    <text evidence="11">The sequence shown here is derived from an EMBL/GenBank/DDBJ whole genome shotgun (WGS) entry which is preliminary data.</text>
</comment>
<feature type="domain" description="RanBD1" evidence="10">
    <location>
        <begin position="1724"/>
        <end position="1864"/>
    </location>
</feature>
<dbReference type="InterPro" id="IPR002909">
    <property type="entry name" value="IPT_dom"/>
</dbReference>
<dbReference type="PROSITE" id="PS50297">
    <property type="entry name" value="ANK_REP_REGION"/>
    <property type="match status" value="2"/>
</dbReference>
<feature type="region of interest" description="Disordered" evidence="9">
    <location>
        <begin position="905"/>
        <end position="941"/>
    </location>
</feature>
<feature type="region of interest" description="Disordered" evidence="9">
    <location>
        <begin position="1395"/>
        <end position="1458"/>
    </location>
</feature>
<feature type="region of interest" description="Disordered" evidence="9">
    <location>
        <begin position="1692"/>
        <end position="1723"/>
    </location>
</feature>
<proteinExistence type="predicted"/>
<dbReference type="Proteomes" id="UP000567179">
    <property type="component" value="Unassembled WGS sequence"/>
</dbReference>
<evidence type="ECO:0000256" key="2">
    <source>
        <dbReference type="ARBA" id="ARBA00022448"/>
    </source>
</evidence>
<evidence type="ECO:0000256" key="8">
    <source>
        <dbReference type="PROSITE-ProRule" id="PRU00023"/>
    </source>
</evidence>
<feature type="region of interest" description="Disordered" evidence="9">
    <location>
        <begin position="1073"/>
        <end position="1092"/>
    </location>
</feature>
<accession>A0A8H5BHK7</accession>
<feature type="compositionally biased region" description="Pro residues" evidence="9">
    <location>
        <begin position="1532"/>
        <end position="1550"/>
    </location>
</feature>
<feature type="region of interest" description="Disordered" evidence="9">
    <location>
        <begin position="80"/>
        <end position="111"/>
    </location>
</feature>
<dbReference type="SUPFAM" id="SSF48403">
    <property type="entry name" value="Ankyrin repeat"/>
    <property type="match status" value="1"/>
</dbReference>
<sequence>MGGSRSPSPLTPEPSDTLDPVTIHSELDIPSSWYHLAMNHPKMAVPSWGSSPTVYTTPHKSEEDAMLHLDDLIEQHAYEDSPSASYNSTPNYPSPSTYTTNPSSPLSHSEPVVPDFRASNLLVPSRHGPISLTKPIPPPASLPRKADPSAANQRVVHPPKESCYNLPIMFPSIPEGGTKSRVETQVRVTVDLADSNGDPNKYDRVGSWKWLKLPQGTATKKRTRKQGKIDCPYPRKDPELQDMLHLTATVTCSSPPHARVLSCTSCQAREAKRVAKKLAARVRPARSDSESDGDPSGKSHKSKHHEDTTSIIQFNCAEVLDFSTGSVVLPLRITCYCRHHREKVGFNVHLAMMDHTGRIIGSGMSRPIMITDDHKTATANKLPELLGTFSTSDHRDWSQVGTTLNDSPTAGLDARAPSRRKKDSIGSASALKKRPKPYDASAKPNRNPREDSVSSAPSPSTSYSPLPMTRASTPASSLQNAVQPDSETSVGMGVNDSETSSPDTLATPLDNNSDVPMPQITFDLPDVLQELTQSLSQPPTNPTIPHSMSSSNMMMPTIPHPMSFMFFDPNQNSQPLQLQLPTIHRLIPNMGPTHGGIEVTILGANFHPTLQLNCVFGDVAASSTQRWSDNTLVCILPPRAAPGVVAVWFDGFPKIDDQMNAPPSFFTYSDESDRALMELALQVVGLKMTGKIEDAKNVAMRIVGNAGPDSSDSSNTGNSGMMQLSMSPSVRALRPLLFVRACENDNYETRILDFLAVMETPMGNSAPSAISIADAISYPSPSGQTLLHLAAFLGFASLTSFLVRHGADVDARDRNGYTPLHFTALSKSRQCAAILLHAGADTEIVNALGKTPEEIAIPHFFDPQSDFYDSESDGQRSEDEDADFGDGEEDEADVRAIIIRRRNSRRSLRAHSSKSTPRRSANVSRAATPPPPPPPPPVDEKKDLKAEETLNAADAKRAESFMEKMIQRTLAQIPAQGIIPNMPQLPLPHLPDLPTVPWGALPQIPMVFPVFVPMMPGWPSFLGGEHGVPDNKAPGEADETAPHMGAVALRAAQEWRATWEKWVALAVATTARQQTEELPPPVYTPRAPQSEGLQTIPETEETREEDVQEPVSAASSSSSSRPHGSEIRPVGYDSTPVPDQVVESFGYQPNGQQTQRLQKKQDRMLVLFWLPILFVSMLWALHNGVRFAFQAVKLIIPAKVMRTSTTMKRQADEQLTKDGRGVEENDDETPGVGMKLASADVLARRPMRALPQRGGARVAAAAPAPAESAPPSIFGSTPSSSANPFSFGVGAGGPSPSPSPFGTSIFGSTTPTATPPSKGFGDIGMGQPSTKPPAPSTFGSNPTNAFSFSPAASTPTSESTTKSAFSFTPAAPAATNGSTTKSAFTFGSGTTAPTSGLGATTAFPSTSSTSPSGPKTSSFTSPSNTAKAFASMLNDSTSSPKSPTPAQTTADVPSPGKGHTETAAYTYYSNLRGLNNSLLSSMSQKVKEDTFADLSELLEQYTSIRSRIEKEYKDTNTNGAGAKAIEKETPATPTPAPTSKPAMPRMPVPPTVLTFGGSKFGSETSTTTAPASSAPPAAKSPFNFSAASTPPASNPFETKPAASGSSSSPFTFGASSTSSSSKPAAFSFGSSTAAPAAAPSTGFSFSAPTSAPAPAASSSSPFSFGSAKTSSSPFGTSSFGAGSSFGAFGASAVPKPATTDEENTEHEGSATPTSDADAAKAEAEAKAMAMLTNPLTDTGEGEENEDTVYQVKSKAFRWMKGEPKTASKPEVKEGWNALGVGQLKLKVDKTTKARRVLLRNSVNGMVIINSSIYGGMAVSQKPKSLTFIGHENGVSNTYLIRFGSDDDATKCKDALQKLIDEIKDK</sequence>
<gene>
    <name evidence="11" type="ORF">D9619_001437</name>
</gene>
<keyword evidence="7" id="KW-0539">Nucleus</keyword>
<feature type="compositionally biased region" description="Low complexity" evidence="9">
    <location>
        <begin position="1345"/>
        <end position="1364"/>
    </location>
</feature>
<dbReference type="GO" id="GO:0005643">
    <property type="term" value="C:nuclear pore"/>
    <property type="evidence" value="ECO:0007669"/>
    <property type="project" value="UniProtKB-SubCell"/>
</dbReference>
<evidence type="ECO:0000256" key="4">
    <source>
        <dbReference type="ARBA" id="ARBA00022927"/>
    </source>
</evidence>
<dbReference type="InterPro" id="IPR011993">
    <property type="entry name" value="PH-like_dom_sf"/>
</dbReference>
<feature type="region of interest" description="Disordered" evidence="9">
    <location>
        <begin position="389"/>
        <end position="511"/>
    </location>
</feature>
<feature type="region of interest" description="Disordered" evidence="9">
    <location>
        <begin position="1207"/>
        <end position="1232"/>
    </location>
</feature>
<feature type="compositionally biased region" description="Polar residues" evidence="9">
    <location>
        <begin position="914"/>
        <end position="925"/>
    </location>
</feature>
<dbReference type="InterPro" id="IPR015007">
    <property type="entry name" value="NUP2/50/61"/>
</dbReference>
<evidence type="ECO:0000256" key="6">
    <source>
        <dbReference type="ARBA" id="ARBA00023132"/>
    </source>
</evidence>
<feature type="compositionally biased region" description="Acidic residues" evidence="9">
    <location>
        <begin position="868"/>
        <end position="892"/>
    </location>
</feature>
<dbReference type="PANTHER" id="PTHR38697:SF1">
    <property type="entry name" value="NUCLEAR PORE COMPLEX PROTEIN SIMILAR TO S. CEREVISIAE NUP2 (EUROFUNG)"/>
    <property type="match status" value="1"/>
</dbReference>